<evidence type="ECO:0000313" key="1">
    <source>
        <dbReference type="EMBL" id="ETZ07500.1"/>
    </source>
</evidence>
<evidence type="ECO:0000313" key="2">
    <source>
        <dbReference type="Proteomes" id="UP000019112"/>
    </source>
</evidence>
<dbReference type="EMBL" id="AWTR02000040">
    <property type="protein sequence ID" value="ETZ07500.1"/>
    <property type="molecule type" value="Genomic_DNA"/>
</dbReference>
<reference evidence="1 2" key="1">
    <citation type="journal article" date="2014" name="FEMS Microbiol. Lett.">
        <title>Draft genome sequences of three Holospora species (Holospora obtusa, Holospora undulata, and Holospora elegans), endonuclear symbiotic bacteria of the ciliate Paramecium caudatum.</title>
        <authorList>
            <person name="Dohra H."/>
            <person name="Tanaka K."/>
            <person name="Suzuki T."/>
            <person name="Fujishima M."/>
            <person name="Suzuki H."/>
        </authorList>
    </citation>
    <scope>NUCLEOTIDE SEQUENCE [LARGE SCALE GENOMIC DNA]</scope>
    <source>
        <strain evidence="1 2">F1</strain>
    </source>
</reference>
<protein>
    <recommendedName>
        <fullName evidence="3">Ankyrin repeats (3 copies)</fullName>
    </recommendedName>
</protein>
<dbReference type="OrthoDB" id="9757607at2"/>
<evidence type="ECO:0008006" key="3">
    <source>
        <dbReference type="Google" id="ProtNLM"/>
    </source>
</evidence>
<comment type="caution">
    <text evidence="1">The sequence shown here is derived from an EMBL/GenBank/DDBJ whole genome shotgun (WGS) entry which is preliminary data.</text>
</comment>
<organism evidence="1 2">
    <name type="scientific">Holospora obtusa F1</name>
    <dbReference type="NCBI Taxonomy" id="1399147"/>
    <lineage>
        <taxon>Bacteria</taxon>
        <taxon>Pseudomonadati</taxon>
        <taxon>Pseudomonadota</taxon>
        <taxon>Alphaproteobacteria</taxon>
        <taxon>Holosporales</taxon>
        <taxon>Holosporaceae</taxon>
        <taxon>Holospora</taxon>
    </lineage>
</organism>
<sequence>MAVPSKNLVESTATLTSYIESDNLRAFMQDLTDPKVNETMNGSDWVKIIVHCIEKDKKAFFEIISENKKITEKLNEADWTAVLEACTQENKKEFFKIALISNTKPIISCCVQKNKKELFEMTFTNEKVSEKLSNSDLGWILYHCIDLGHINMAISALKNEKITEKLSSDDLGWTLYHGIYLGHINMAISALKNEKVTEKLSSNDSYTILNLCIEKEQKQIFEIAFTNKKITEKLNEDQLTQIFFTCLQAKNIHILFPNKALNGLFTLALKNDKITKNITHSQWETLVESCILENNKEALYMVCSNKNFSAQQAFDSLSKYVCETDQNSPLIKLIGPHDKEFIYILCSAMVRSNRNLSLTLKHDKISENITDSQWKTLVESCILENNRKALYMVCSNKNFSAKQAFESLFQYICETDQDSPFIKVVGPNNKKFILILCSAMLRSDHYPSSDNVCLMLAECLKKNQKKFFDTILSDQKIIQKTNELHWKFLLDQCINHTKIEFFTSIMNNVKIVEKFNGACWAEILKKYITENDIALFTQALKNQEIIKKMNSKSLENLFKESVIRNNIEFFTQALKNKEIIKKMEGHDWNRVLLKCIENFNRKEFLNKFFNTEEINEITKKLDGFPVKLIKYMNIKDISRFSHKLSSGSIDPRDIDFFFNKLEPSPEVVKDFIKIIFKLNSFFSDDLIDFFQKNTASINYEEAIINSIAEIEGERSISQAFEFLTKNKNPDTKTLFNNIQAIKKSIIKSDITKKVNKCVEKIYAYNKETITALRNAVSPFLWWRNSCVVKYQGNIKAVNTVIDQYIKNIKKLTESVAIPAKQKEALLKGVYYVRNGFTKKIYSDDKDPQFDAYTHLAMLDTSMVRAQEHILEQMIVQEMNEFSLSYNKIPEKNKLERYKLFNEYTLYIDCEFNKAYPNILKIDISTDESSKNTSMKKLINDMYKMQSCSFELAIERYGEPFLRLKNLFGGDINILNMFLAEIKNKFRSNIISASDLRNPRHPYGRIFRFYKSTVDAGGQNALDVPKNSGYLENAFKKGERIESLEIAAHYTIASLEGLQLKPLTLHPTIASGMY</sequence>
<proteinExistence type="predicted"/>
<dbReference type="Proteomes" id="UP000019112">
    <property type="component" value="Unassembled WGS sequence"/>
</dbReference>
<dbReference type="RefSeq" id="WP_024161054.1">
    <property type="nucleotide sequence ID" value="NZ_AWTR02000040.1"/>
</dbReference>
<keyword evidence="2" id="KW-1185">Reference proteome</keyword>
<accession>W6THS1</accession>
<dbReference type="AlphaFoldDB" id="W6THS1"/>
<name>W6THS1_HOLOB</name>
<gene>
    <name evidence="1" type="ORF">P618_200309</name>
</gene>